<evidence type="ECO:0000256" key="6">
    <source>
        <dbReference type="ARBA" id="ARBA00023154"/>
    </source>
</evidence>
<keyword evidence="9" id="KW-1185">Reference proteome</keyword>
<dbReference type="Gene3D" id="2.160.10.10">
    <property type="entry name" value="Hexapeptide repeat proteins"/>
    <property type="match status" value="1"/>
</dbReference>
<dbReference type="GO" id="GO:0016746">
    <property type="term" value="F:acyltransferase activity"/>
    <property type="evidence" value="ECO:0007669"/>
    <property type="project" value="UniProtKB-KW"/>
</dbReference>
<dbReference type="SUPFAM" id="SSF51161">
    <property type="entry name" value="Trimeric LpxA-like enzymes"/>
    <property type="match status" value="1"/>
</dbReference>
<evidence type="ECO:0000256" key="7">
    <source>
        <dbReference type="ARBA" id="ARBA00023315"/>
    </source>
</evidence>
<dbReference type="Pfam" id="PF00132">
    <property type="entry name" value="Hexapep"/>
    <property type="match status" value="1"/>
</dbReference>
<gene>
    <name evidence="8" type="ORF">NBG4_150026</name>
</gene>
<protein>
    <submittedName>
        <fullName evidence="8">Acetyltransferase</fullName>
    </submittedName>
</protein>
<dbReference type="GO" id="GO:0009085">
    <property type="term" value="P:lysine biosynthetic process"/>
    <property type="evidence" value="ECO:0007669"/>
    <property type="project" value="UniProtKB-KW"/>
</dbReference>
<proteinExistence type="inferred from homology"/>
<dbReference type="InterPro" id="IPR050179">
    <property type="entry name" value="Trans_hexapeptide_repeat"/>
</dbReference>
<dbReference type="InterPro" id="IPR001451">
    <property type="entry name" value="Hexapep"/>
</dbReference>
<organism evidence="8 9">
    <name type="scientific">Candidatus Sulfobium mesophilum</name>
    <dbReference type="NCBI Taxonomy" id="2016548"/>
    <lineage>
        <taxon>Bacteria</taxon>
        <taxon>Pseudomonadati</taxon>
        <taxon>Nitrospirota</taxon>
        <taxon>Nitrospiria</taxon>
        <taxon>Nitrospirales</taxon>
        <taxon>Nitrospiraceae</taxon>
        <taxon>Candidatus Sulfobium</taxon>
    </lineage>
</organism>
<keyword evidence="7" id="KW-0012">Acyltransferase</keyword>
<dbReference type="PROSITE" id="PS00101">
    <property type="entry name" value="HEXAPEP_TRANSFERASES"/>
    <property type="match status" value="1"/>
</dbReference>
<dbReference type="InterPro" id="IPR018357">
    <property type="entry name" value="Hexapep_transf_CS"/>
</dbReference>
<accession>A0A2U3QFA0</accession>
<name>A0A2U3QFA0_9BACT</name>
<evidence type="ECO:0000256" key="3">
    <source>
        <dbReference type="ARBA" id="ARBA00022679"/>
    </source>
</evidence>
<evidence type="ECO:0000256" key="1">
    <source>
        <dbReference type="ARBA" id="ARBA00007274"/>
    </source>
</evidence>
<dbReference type="PANTHER" id="PTHR43300:SF10">
    <property type="entry name" value="2,3,4,5-TETRAHYDROPYRIDINE-2,6-DICARBOXYLATE N-ACETYLTRANSFERASE"/>
    <property type="match status" value="1"/>
</dbReference>
<dbReference type="GO" id="GO:0019877">
    <property type="term" value="P:diaminopimelate biosynthetic process"/>
    <property type="evidence" value="ECO:0007669"/>
    <property type="project" value="UniProtKB-KW"/>
</dbReference>
<keyword evidence="3 8" id="KW-0808">Transferase</keyword>
<evidence type="ECO:0000313" key="8">
    <source>
        <dbReference type="EMBL" id="SPQ00025.1"/>
    </source>
</evidence>
<dbReference type="AlphaFoldDB" id="A0A2U3QFA0"/>
<dbReference type="PANTHER" id="PTHR43300">
    <property type="entry name" value="ACETYLTRANSFERASE"/>
    <property type="match status" value="1"/>
</dbReference>
<dbReference type="Proteomes" id="UP000245125">
    <property type="component" value="Unassembled WGS sequence"/>
</dbReference>
<dbReference type="OrthoDB" id="9782926at2"/>
<evidence type="ECO:0000256" key="4">
    <source>
        <dbReference type="ARBA" id="ARBA00022737"/>
    </source>
</evidence>
<keyword evidence="2" id="KW-0028">Amino-acid biosynthesis</keyword>
<dbReference type="EMBL" id="OUUY01000057">
    <property type="protein sequence ID" value="SPQ00025.1"/>
    <property type="molecule type" value="Genomic_DNA"/>
</dbReference>
<keyword evidence="4" id="KW-0677">Repeat</keyword>
<evidence type="ECO:0000256" key="5">
    <source>
        <dbReference type="ARBA" id="ARBA00022915"/>
    </source>
</evidence>
<dbReference type="InterPro" id="IPR011004">
    <property type="entry name" value="Trimer_LpxA-like_sf"/>
</dbReference>
<evidence type="ECO:0000256" key="2">
    <source>
        <dbReference type="ARBA" id="ARBA00022605"/>
    </source>
</evidence>
<sequence length="219" mass="23732">MNNMISPNVVIGEGTVIDAPSIIGKPPRGAREGDLRLVLGKDGHIRPFTTLYAGSTIGDHFNTGQGVSIREDNIIGHNVSVGTNSVLEFGNRIDDYSRIHSNCFMEMTTIGKYVFVGPNVVFTDDPHPMLCPRYKECKGGAVVEDYARIGANSTILPGIRIGRNSLVGAGSVVTKDVPPGTVVTGNPARVIKNVDQLKCLKGFYERPYTWPPYEGEEGR</sequence>
<keyword evidence="6" id="KW-0457">Lysine biosynthesis</keyword>
<dbReference type="CDD" id="cd03358">
    <property type="entry name" value="LbH_WxcM_N_like"/>
    <property type="match status" value="1"/>
</dbReference>
<comment type="similarity">
    <text evidence="1">Belongs to the transferase hexapeptide repeat family.</text>
</comment>
<keyword evidence="5" id="KW-0220">Diaminopimelate biosynthesis</keyword>
<evidence type="ECO:0000313" key="9">
    <source>
        <dbReference type="Proteomes" id="UP000245125"/>
    </source>
</evidence>
<reference evidence="9" key="1">
    <citation type="submission" date="2018-03" db="EMBL/GenBank/DDBJ databases">
        <authorList>
            <person name="Zecchin S."/>
        </authorList>
    </citation>
    <scope>NUCLEOTIDE SEQUENCE [LARGE SCALE GENOMIC DNA]</scope>
</reference>